<dbReference type="CDD" id="cd11530">
    <property type="entry name" value="NTP-PPase_DR2231_like"/>
    <property type="match status" value="1"/>
</dbReference>
<organism evidence="2 3">
    <name type="scientific">Bergeyella zoohelcum</name>
    <dbReference type="NCBI Taxonomy" id="1015"/>
    <lineage>
        <taxon>Bacteria</taxon>
        <taxon>Pseudomonadati</taxon>
        <taxon>Bacteroidota</taxon>
        <taxon>Flavobacteriia</taxon>
        <taxon>Flavobacteriales</taxon>
        <taxon>Weeksellaceae</taxon>
        <taxon>Bergeyella</taxon>
    </lineage>
</organism>
<gene>
    <name evidence="2" type="ORF">NCTC11661_01752</name>
</gene>
<dbReference type="EMBL" id="UFTJ01000003">
    <property type="protein sequence ID" value="SUV52612.1"/>
    <property type="molecule type" value="Genomic_DNA"/>
</dbReference>
<reference evidence="2 3" key="1">
    <citation type="submission" date="2018-06" db="EMBL/GenBank/DDBJ databases">
        <authorList>
            <consortium name="Pathogen Informatics"/>
            <person name="Doyle S."/>
        </authorList>
    </citation>
    <scope>NUCLEOTIDE SEQUENCE [LARGE SCALE GENOMIC DNA]</scope>
    <source>
        <strain evidence="2 3">NCTC11661</strain>
    </source>
</reference>
<proteinExistence type="predicted"/>
<evidence type="ECO:0000256" key="1">
    <source>
        <dbReference type="SAM" id="Coils"/>
    </source>
</evidence>
<accession>A0A380ZTE3</accession>
<name>A0A380ZTE3_9FLAO</name>
<dbReference type="InterPro" id="IPR033653">
    <property type="entry name" value="NTP-PPase_DR2231-like"/>
</dbReference>
<protein>
    <submittedName>
        <fullName evidence="2">Uncharacterized protein conserved in bacteria</fullName>
    </submittedName>
</protein>
<evidence type="ECO:0000313" key="3">
    <source>
        <dbReference type="Proteomes" id="UP000255515"/>
    </source>
</evidence>
<dbReference type="InterPro" id="IPR023292">
    <property type="entry name" value="NTP_PyroPHydrolase-like_dom_sf"/>
</dbReference>
<evidence type="ECO:0000313" key="2">
    <source>
        <dbReference type="EMBL" id="SUV52612.1"/>
    </source>
</evidence>
<dbReference type="AlphaFoldDB" id="A0A380ZTE3"/>
<feature type="coiled-coil region" evidence="1">
    <location>
        <begin position="52"/>
        <end position="79"/>
    </location>
</feature>
<dbReference type="InterPro" id="IPR021130">
    <property type="entry name" value="PRib-ATP_PPHydrolase-like"/>
</dbReference>
<dbReference type="Gene3D" id="1.10.3420.10">
    <property type="entry name" value="putative ntp pyrophosphohydrolase like domain"/>
    <property type="match status" value="1"/>
</dbReference>
<dbReference type="Pfam" id="PF01503">
    <property type="entry name" value="PRA-PH"/>
    <property type="match status" value="1"/>
</dbReference>
<sequence>MHKNTHNFKIIPFFSNFVGMKNFEKIDSLNQVAEFHRTFSAPILDTPQLISQERANLRVNLLQEELNEMKQAIADGNITEIADALADLQYVLSGAVLEFGLGEKFVTLFNEVHRSNMSKACNTEEEAQKTVAIYQQKGMESHIITKDNKFIVLRNDDKKVLKNVNYSPANLNAIISE</sequence>
<dbReference type="SUPFAM" id="SSF101386">
    <property type="entry name" value="all-alpha NTP pyrophosphatases"/>
    <property type="match status" value="1"/>
</dbReference>
<dbReference type="Proteomes" id="UP000255515">
    <property type="component" value="Unassembled WGS sequence"/>
</dbReference>
<keyword evidence="1" id="KW-0175">Coiled coil</keyword>